<evidence type="ECO:0000313" key="2">
    <source>
        <dbReference type="Proteomes" id="UP000594638"/>
    </source>
</evidence>
<proteinExistence type="predicted"/>
<keyword evidence="2" id="KW-1185">Reference proteome</keyword>
<protein>
    <submittedName>
        <fullName evidence="1">Uncharacterized protein</fullName>
    </submittedName>
</protein>
<dbReference type="EMBL" id="CACTIH010001869">
    <property type="protein sequence ID" value="CAA2966810.1"/>
    <property type="molecule type" value="Genomic_DNA"/>
</dbReference>
<gene>
    <name evidence="1" type="ORF">OLEA9_A060269</name>
</gene>
<organism evidence="1 2">
    <name type="scientific">Olea europaea subsp. europaea</name>
    <dbReference type="NCBI Taxonomy" id="158383"/>
    <lineage>
        <taxon>Eukaryota</taxon>
        <taxon>Viridiplantae</taxon>
        <taxon>Streptophyta</taxon>
        <taxon>Embryophyta</taxon>
        <taxon>Tracheophyta</taxon>
        <taxon>Spermatophyta</taxon>
        <taxon>Magnoliopsida</taxon>
        <taxon>eudicotyledons</taxon>
        <taxon>Gunneridae</taxon>
        <taxon>Pentapetalae</taxon>
        <taxon>asterids</taxon>
        <taxon>lamiids</taxon>
        <taxon>Lamiales</taxon>
        <taxon>Oleaceae</taxon>
        <taxon>Oleeae</taxon>
        <taxon>Olea</taxon>
    </lineage>
</organism>
<sequence>MVLSHKHRSGHQSTAWVPSLHHHHHHYHAHVPVLTNGGTGLKEAEGMHPGLGLHTMPTNCLEKPGSQATSLPRPRRIQDMAAHRFPETTSKCMKYMKIMLRPYRILDIACTQCPKNCLEMSGNQVAFLP</sequence>
<reference evidence="1 2" key="1">
    <citation type="submission" date="2019-12" db="EMBL/GenBank/DDBJ databases">
        <authorList>
            <person name="Alioto T."/>
            <person name="Alioto T."/>
            <person name="Gomez Garrido J."/>
        </authorList>
    </citation>
    <scope>NUCLEOTIDE SEQUENCE [LARGE SCALE GENOMIC DNA]</scope>
</reference>
<name>A0A8S0QMC4_OLEEU</name>
<dbReference type="Gramene" id="OE9A060269T1">
    <property type="protein sequence ID" value="OE9A060269C1"/>
    <property type="gene ID" value="OE9A060269"/>
</dbReference>
<dbReference type="AlphaFoldDB" id="A0A8S0QMC4"/>
<evidence type="ECO:0000313" key="1">
    <source>
        <dbReference type="EMBL" id="CAA2966810.1"/>
    </source>
</evidence>
<dbReference type="Proteomes" id="UP000594638">
    <property type="component" value="Unassembled WGS sequence"/>
</dbReference>
<accession>A0A8S0QMC4</accession>
<comment type="caution">
    <text evidence="1">The sequence shown here is derived from an EMBL/GenBank/DDBJ whole genome shotgun (WGS) entry which is preliminary data.</text>
</comment>